<evidence type="ECO:0000256" key="2">
    <source>
        <dbReference type="SAM" id="Phobius"/>
    </source>
</evidence>
<dbReference type="Proteomes" id="UP001595891">
    <property type="component" value="Unassembled WGS sequence"/>
</dbReference>
<proteinExistence type="predicted"/>
<comment type="caution">
    <text evidence="3">The sequence shown here is derived from an EMBL/GenBank/DDBJ whole genome shotgun (WGS) entry which is preliminary data.</text>
</comment>
<protein>
    <recommendedName>
        <fullName evidence="5">Oxalate:formate antiporter</fullName>
    </recommendedName>
</protein>
<dbReference type="RefSeq" id="WP_262847011.1">
    <property type="nucleotide sequence ID" value="NZ_JANZYP010000056.1"/>
</dbReference>
<keyword evidence="2" id="KW-0472">Membrane</keyword>
<evidence type="ECO:0000313" key="4">
    <source>
        <dbReference type="Proteomes" id="UP001595891"/>
    </source>
</evidence>
<organism evidence="3 4">
    <name type="scientific">Sphaerisporangium corydalis</name>
    <dbReference type="NCBI Taxonomy" id="1441875"/>
    <lineage>
        <taxon>Bacteria</taxon>
        <taxon>Bacillati</taxon>
        <taxon>Actinomycetota</taxon>
        <taxon>Actinomycetes</taxon>
        <taxon>Streptosporangiales</taxon>
        <taxon>Streptosporangiaceae</taxon>
        <taxon>Sphaerisporangium</taxon>
    </lineage>
</organism>
<sequence length="74" mass="7613">MTTDRDPAPADSGPGRPSAPGEIPLAPGDGSAGGGSPDTGRYTTLMVLAWAWVGLPFAYGVYELFQKLTQLFGG</sequence>
<feature type="region of interest" description="Disordered" evidence="1">
    <location>
        <begin position="1"/>
        <end position="38"/>
    </location>
</feature>
<accession>A0ABV9ESM4</accession>
<keyword evidence="2" id="KW-1133">Transmembrane helix</keyword>
<keyword evidence="2" id="KW-0812">Transmembrane</keyword>
<feature type="transmembrane region" description="Helical" evidence="2">
    <location>
        <begin position="42"/>
        <end position="62"/>
    </location>
</feature>
<evidence type="ECO:0008006" key="5">
    <source>
        <dbReference type="Google" id="ProtNLM"/>
    </source>
</evidence>
<dbReference type="EMBL" id="JBHSFN010000035">
    <property type="protein sequence ID" value="MFC4591607.1"/>
    <property type="molecule type" value="Genomic_DNA"/>
</dbReference>
<evidence type="ECO:0000313" key="3">
    <source>
        <dbReference type="EMBL" id="MFC4591607.1"/>
    </source>
</evidence>
<name>A0ABV9ESM4_9ACTN</name>
<evidence type="ECO:0000256" key="1">
    <source>
        <dbReference type="SAM" id="MobiDB-lite"/>
    </source>
</evidence>
<reference evidence="4" key="1">
    <citation type="journal article" date="2019" name="Int. J. Syst. Evol. Microbiol.">
        <title>The Global Catalogue of Microorganisms (GCM) 10K type strain sequencing project: providing services to taxonomists for standard genome sequencing and annotation.</title>
        <authorList>
            <consortium name="The Broad Institute Genomics Platform"/>
            <consortium name="The Broad Institute Genome Sequencing Center for Infectious Disease"/>
            <person name="Wu L."/>
            <person name="Ma J."/>
        </authorList>
    </citation>
    <scope>NUCLEOTIDE SEQUENCE [LARGE SCALE GENOMIC DNA]</scope>
    <source>
        <strain evidence="4">CCUG 49560</strain>
    </source>
</reference>
<gene>
    <name evidence="3" type="ORF">ACFO8L_36325</name>
</gene>
<keyword evidence="4" id="KW-1185">Reference proteome</keyword>